<accession>A0A1G6AH14</accession>
<organism evidence="1 2">
    <name type="scientific">Bauldia litoralis</name>
    <dbReference type="NCBI Taxonomy" id="665467"/>
    <lineage>
        <taxon>Bacteria</taxon>
        <taxon>Pseudomonadati</taxon>
        <taxon>Pseudomonadota</taxon>
        <taxon>Alphaproteobacteria</taxon>
        <taxon>Hyphomicrobiales</taxon>
        <taxon>Kaistiaceae</taxon>
        <taxon>Bauldia</taxon>
    </lineage>
</organism>
<dbReference type="RefSeq" id="WP_090874699.1">
    <property type="nucleotide sequence ID" value="NZ_FMXQ01000001.1"/>
</dbReference>
<sequence>MLDAALAPGGNALDAAATPSAAGGVRPCTIEDIPAVARLFRATFTDRLKAGGRPLEVLLRRELFEHPWRDPDLPSLVFAGPDGAVSGFIAVRPLRLLFDGAPVSAAVGGTLMVDKSIGNPVMGARLLRSYLNGVQDLSLSESANEISQVMWEKLGGRTEAAYSMEWLRVIKPAGLALASLTRRFRMAALLRPFAGVFDWCAARVRANPLRIDATFDEGSDVDAEDLVDALLALSLPYRLRPDWDRDSLLWFVAQASEKERYGPLVCRVVRDRKGGLAGAYLYCVRPGGVAFVLDIFAAPKSAERVVDDLFADAKRRGAVAIRGRVQPEFADLLLRRRAVFLHASSMVVHARRGDLFAPIHGGEALITGLAGESWSALIGGLFI</sequence>
<dbReference type="AlphaFoldDB" id="A0A1G6AH14"/>
<evidence type="ECO:0000313" key="2">
    <source>
        <dbReference type="Proteomes" id="UP000199071"/>
    </source>
</evidence>
<dbReference type="Proteomes" id="UP000199071">
    <property type="component" value="Unassembled WGS sequence"/>
</dbReference>
<dbReference type="InterPro" id="IPR016181">
    <property type="entry name" value="Acyl_CoA_acyltransferase"/>
</dbReference>
<evidence type="ECO:0000313" key="1">
    <source>
        <dbReference type="EMBL" id="SDB07685.1"/>
    </source>
</evidence>
<dbReference type="OrthoDB" id="3658990at2"/>
<dbReference type="SUPFAM" id="SSF55729">
    <property type="entry name" value="Acyl-CoA N-acyltransferases (Nat)"/>
    <property type="match status" value="1"/>
</dbReference>
<keyword evidence="2" id="KW-1185">Reference proteome</keyword>
<name>A0A1G6AH14_9HYPH</name>
<reference evidence="1 2" key="1">
    <citation type="submission" date="2016-10" db="EMBL/GenBank/DDBJ databases">
        <authorList>
            <person name="de Groot N.N."/>
        </authorList>
    </citation>
    <scope>NUCLEOTIDE SEQUENCE [LARGE SCALE GENOMIC DNA]</scope>
    <source>
        <strain evidence="1 2">ATCC 35022</strain>
    </source>
</reference>
<dbReference type="STRING" id="665467.SAMN02982931_00606"/>
<dbReference type="EMBL" id="FMXQ01000001">
    <property type="protein sequence ID" value="SDB07685.1"/>
    <property type="molecule type" value="Genomic_DNA"/>
</dbReference>
<gene>
    <name evidence="1" type="ORF">SAMN02982931_00606</name>
</gene>
<dbReference type="Gene3D" id="3.40.630.30">
    <property type="match status" value="1"/>
</dbReference>
<protein>
    <submittedName>
        <fullName evidence="1">Uncharacterized protein</fullName>
    </submittedName>
</protein>
<proteinExistence type="predicted"/>